<keyword evidence="4 5" id="KW-0472">Membrane</keyword>
<feature type="transmembrane region" description="Helical" evidence="5">
    <location>
        <begin position="174"/>
        <end position="193"/>
    </location>
</feature>
<proteinExistence type="predicted"/>
<protein>
    <submittedName>
        <fullName evidence="7">MFS transporter</fullName>
    </submittedName>
</protein>
<feature type="transmembrane region" description="Helical" evidence="5">
    <location>
        <begin position="148"/>
        <end position="168"/>
    </location>
</feature>
<dbReference type="InterPro" id="IPR011701">
    <property type="entry name" value="MFS"/>
</dbReference>
<evidence type="ECO:0000256" key="4">
    <source>
        <dbReference type="ARBA" id="ARBA00023136"/>
    </source>
</evidence>
<gene>
    <name evidence="7" type="ORF">QNI16_02855</name>
</gene>
<dbReference type="RefSeq" id="WP_313975555.1">
    <property type="nucleotide sequence ID" value="NZ_JASJOS010000001.1"/>
</dbReference>
<evidence type="ECO:0000313" key="8">
    <source>
        <dbReference type="Proteomes" id="UP001241110"/>
    </source>
</evidence>
<name>A0AAE3QHD7_9BACT</name>
<dbReference type="InterPro" id="IPR036259">
    <property type="entry name" value="MFS_trans_sf"/>
</dbReference>
<dbReference type="EMBL" id="JASJOS010000001">
    <property type="protein sequence ID" value="MDJ1479407.1"/>
    <property type="molecule type" value="Genomic_DNA"/>
</dbReference>
<feature type="transmembrane region" description="Helical" evidence="5">
    <location>
        <begin position="384"/>
        <end position="405"/>
    </location>
</feature>
<dbReference type="AlphaFoldDB" id="A0AAE3QHD7"/>
<comment type="caution">
    <text evidence="7">The sequence shown here is derived from an EMBL/GenBank/DDBJ whole genome shotgun (WGS) entry which is preliminary data.</text>
</comment>
<feature type="transmembrane region" description="Helical" evidence="5">
    <location>
        <begin position="349"/>
        <end position="372"/>
    </location>
</feature>
<organism evidence="7 8">
    <name type="scientific">Xanthocytophaga flava</name>
    <dbReference type="NCBI Taxonomy" id="3048013"/>
    <lineage>
        <taxon>Bacteria</taxon>
        <taxon>Pseudomonadati</taxon>
        <taxon>Bacteroidota</taxon>
        <taxon>Cytophagia</taxon>
        <taxon>Cytophagales</taxon>
        <taxon>Rhodocytophagaceae</taxon>
        <taxon>Xanthocytophaga</taxon>
    </lineage>
</organism>
<dbReference type="GO" id="GO:0046943">
    <property type="term" value="F:carboxylic acid transmembrane transporter activity"/>
    <property type="evidence" value="ECO:0007669"/>
    <property type="project" value="TreeGrafter"/>
</dbReference>
<feature type="transmembrane region" description="Helical" evidence="5">
    <location>
        <begin position="87"/>
        <end position="107"/>
    </location>
</feature>
<feature type="transmembrane region" description="Helical" evidence="5">
    <location>
        <begin position="292"/>
        <end position="310"/>
    </location>
</feature>
<dbReference type="InterPro" id="IPR020846">
    <property type="entry name" value="MFS_dom"/>
</dbReference>
<dbReference type="PANTHER" id="PTHR23508">
    <property type="entry name" value="CARBOXYLIC ACID TRANSPORTER PROTEIN HOMOLOG"/>
    <property type="match status" value="1"/>
</dbReference>
<feature type="transmembrane region" description="Helical" evidence="5">
    <location>
        <begin position="265"/>
        <end position="285"/>
    </location>
</feature>
<keyword evidence="2 5" id="KW-0812">Transmembrane</keyword>
<keyword evidence="3 5" id="KW-1133">Transmembrane helix</keyword>
<feature type="transmembrane region" description="Helical" evidence="5">
    <location>
        <begin position="225"/>
        <end position="245"/>
    </location>
</feature>
<accession>A0AAE3QHD7</accession>
<evidence type="ECO:0000313" key="7">
    <source>
        <dbReference type="EMBL" id="MDJ1479407.1"/>
    </source>
</evidence>
<dbReference type="Gene3D" id="1.20.1250.20">
    <property type="entry name" value="MFS general substrate transporter like domains"/>
    <property type="match status" value="2"/>
</dbReference>
<dbReference type="Proteomes" id="UP001241110">
    <property type="component" value="Unassembled WGS sequence"/>
</dbReference>
<feature type="domain" description="Major facilitator superfamily (MFS) profile" evidence="6">
    <location>
        <begin position="17"/>
        <end position="412"/>
    </location>
</feature>
<sequence length="422" mass="45394">MIKTPETALSSRSVNAVVLVAALGYFVDIYDLLLFGIVRVPSLLSLGYEKGSPLLTEKGEFLINMQMLGMLIGGILWGIIGDKRGRLSVLFGSIFLYSIANIANGMVNSVEAYATWRFIAGIGLAGELGAGITLVAEVMPKEKRGIGTMIVASVGLTGAVVANLVYRLSGDWRMCYYIGGGLGLALLLLRIGVSESGMFKTAQTENVSKGNFLALFSNTKRLSKYLRCILIGLPTWFVIGVLVTFSPEFAKALGIEGEVKGGDAIMYAYTGIVLGDLATGALSQVLKSRLRVMYIFLTLSAITIILYLNAYGVSVAILYLLCGVLGFVTGFWVIFVTMSAEQFGTNLRATVTTTTPNFVRGALPLIIIFFNFCKDKLSYMGPDAARINAGLLVGGVIILISGLALRGLKETFHEDLNYVEQL</sequence>
<evidence type="ECO:0000259" key="6">
    <source>
        <dbReference type="PROSITE" id="PS50850"/>
    </source>
</evidence>
<feature type="transmembrane region" description="Helical" evidence="5">
    <location>
        <begin position="316"/>
        <end position="337"/>
    </location>
</feature>
<dbReference type="Pfam" id="PF07690">
    <property type="entry name" value="MFS_1"/>
    <property type="match status" value="1"/>
</dbReference>
<evidence type="ECO:0000256" key="1">
    <source>
        <dbReference type="ARBA" id="ARBA00004141"/>
    </source>
</evidence>
<dbReference type="SUPFAM" id="SSF103473">
    <property type="entry name" value="MFS general substrate transporter"/>
    <property type="match status" value="1"/>
</dbReference>
<dbReference type="GO" id="GO:0005886">
    <property type="term" value="C:plasma membrane"/>
    <property type="evidence" value="ECO:0007669"/>
    <property type="project" value="TreeGrafter"/>
</dbReference>
<feature type="transmembrane region" description="Helical" evidence="5">
    <location>
        <begin position="113"/>
        <end position="136"/>
    </location>
</feature>
<dbReference type="PANTHER" id="PTHR23508:SF10">
    <property type="entry name" value="CARBOXYLIC ACID TRANSPORTER PROTEIN HOMOLOG"/>
    <property type="match status" value="1"/>
</dbReference>
<feature type="transmembrane region" description="Helical" evidence="5">
    <location>
        <begin position="61"/>
        <end position="80"/>
    </location>
</feature>
<evidence type="ECO:0000256" key="5">
    <source>
        <dbReference type="SAM" id="Phobius"/>
    </source>
</evidence>
<dbReference type="PROSITE" id="PS50850">
    <property type="entry name" value="MFS"/>
    <property type="match status" value="1"/>
</dbReference>
<comment type="subcellular location">
    <subcellularLocation>
        <location evidence="1">Membrane</location>
        <topology evidence="1">Multi-pass membrane protein</topology>
    </subcellularLocation>
</comment>
<evidence type="ECO:0000256" key="2">
    <source>
        <dbReference type="ARBA" id="ARBA00022692"/>
    </source>
</evidence>
<reference evidence="7" key="1">
    <citation type="submission" date="2023-05" db="EMBL/GenBank/DDBJ databases">
        <authorList>
            <person name="Zhang X."/>
        </authorList>
    </citation>
    <scope>NUCLEOTIDE SEQUENCE</scope>
    <source>
        <strain evidence="7">YF14B1</strain>
    </source>
</reference>
<feature type="transmembrane region" description="Helical" evidence="5">
    <location>
        <begin position="16"/>
        <end position="41"/>
    </location>
</feature>
<evidence type="ECO:0000256" key="3">
    <source>
        <dbReference type="ARBA" id="ARBA00022989"/>
    </source>
</evidence>